<sequence>MSYINISLNGCIIPIELLFILGLEPSTVCFKHCHLTHLPTDSRL</sequence>
<accession>A0A183KYT7</accession>
<evidence type="ECO:0000313" key="2">
    <source>
        <dbReference type="Proteomes" id="UP000279833"/>
    </source>
</evidence>
<gene>
    <name evidence="1" type="ORF">SCUD_LOCUS20234</name>
</gene>
<dbReference type="EMBL" id="UZAK01043893">
    <property type="protein sequence ID" value="VDP71589.1"/>
    <property type="molecule type" value="Genomic_DNA"/>
</dbReference>
<evidence type="ECO:0000313" key="1">
    <source>
        <dbReference type="EMBL" id="VDP71589.1"/>
    </source>
</evidence>
<dbReference type="AlphaFoldDB" id="A0A183KYT7"/>
<proteinExistence type="predicted"/>
<name>A0A183KYT7_9TREM</name>
<reference evidence="3" key="1">
    <citation type="submission" date="2016-06" db="UniProtKB">
        <authorList>
            <consortium name="WormBaseParasite"/>
        </authorList>
    </citation>
    <scope>IDENTIFICATION</scope>
</reference>
<protein>
    <submittedName>
        <fullName evidence="3">Recep_L_domain domain-containing protein</fullName>
    </submittedName>
</protein>
<keyword evidence="2" id="KW-1185">Reference proteome</keyword>
<reference evidence="1 2" key="2">
    <citation type="submission" date="2018-11" db="EMBL/GenBank/DDBJ databases">
        <authorList>
            <consortium name="Pathogen Informatics"/>
        </authorList>
    </citation>
    <scope>NUCLEOTIDE SEQUENCE [LARGE SCALE GENOMIC DNA]</scope>
    <source>
        <strain evidence="1">Dakar</strain>
        <strain evidence="2">Dakar, Senegal</strain>
    </source>
</reference>
<evidence type="ECO:0000313" key="3">
    <source>
        <dbReference type="WBParaSite" id="SCUD_0002023701-mRNA-1"/>
    </source>
</evidence>
<organism evidence="3">
    <name type="scientific">Schistosoma curassoni</name>
    <dbReference type="NCBI Taxonomy" id="6186"/>
    <lineage>
        <taxon>Eukaryota</taxon>
        <taxon>Metazoa</taxon>
        <taxon>Spiralia</taxon>
        <taxon>Lophotrochozoa</taxon>
        <taxon>Platyhelminthes</taxon>
        <taxon>Trematoda</taxon>
        <taxon>Digenea</taxon>
        <taxon>Strigeidida</taxon>
        <taxon>Schistosomatoidea</taxon>
        <taxon>Schistosomatidae</taxon>
        <taxon>Schistosoma</taxon>
    </lineage>
</organism>
<dbReference type="Proteomes" id="UP000279833">
    <property type="component" value="Unassembled WGS sequence"/>
</dbReference>
<dbReference type="WBParaSite" id="SCUD_0002023701-mRNA-1">
    <property type="protein sequence ID" value="SCUD_0002023701-mRNA-1"/>
    <property type="gene ID" value="SCUD_0002023701"/>
</dbReference>